<dbReference type="AlphaFoldDB" id="A0A3D9XRR0"/>
<name>A0A3D9XRR0_PARVE</name>
<protein>
    <submittedName>
        <fullName evidence="1">Uncharacterized protein</fullName>
    </submittedName>
</protein>
<evidence type="ECO:0000313" key="1">
    <source>
        <dbReference type="EMBL" id="REF73085.1"/>
    </source>
</evidence>
<dbReference type="EMBL" id="QTUJ01000001">
    <property type="protein sequence ID" value="REF73085.1"/>
    <property type="molecule type" value="Genomic_DNA"/>
</dbReference>
<organism evidence="1 2">
    <name type="scientific">Paracoccus versutus</name>
    <name type="common">Thiobacillus versutus</name>
    <dbReference type="NCBI Taxonomy" id="34007"/>
    <lineage>
        <taxon>Bacteria</taxon>
        <taxon>Pseudomonadati</taxon>
        <taxon>Pseudomonadota</taxon>
        <taxon>Alphaproteobacteria</taxon>
        <taxon>Rhodobacterales</taxon>
        <taxon>Paracoccaceae</taxon>
        <taxon>Paracoccus</taxon>
    </lineage>
</organism>
<sequence length="146" mass="15669">MATVTHVRTLDYVARMLGEDPELLEAIVSNDDNLSYGASISVHTGPDDTITALTDDGIDEPKDMLTAARITTKTWHAFLDDFVDDQKIVTRIKAQSPREQSAGYAACRRMPAENLRAPVLSADGFGVRLTLTPKGIDPSAAGLPGA</sequence>
<dbReference type="RefSeq" id="WP_244294983.1">
    <property type="nucleotide sequence ID" value="NZ_QTUJ01000001.1"/>
</dbReference>
<comment type="caution">
    <text evidence="1">The sequence shown here is derived from an EMBL/GenBank/DDBJ whole genome shotgun (WGS) entry which is preliminary data.</text>
</comment>
<gene>
    <name evidence="1" type="ORF">BDD41_1605</name>
</gene>
<accession>A0A3D9XRR0</accession>
<proteinExistence type="predicted"/>
<dbReference type="Proteomes" id="UP000256941">
    <property type="component" value="Unassembled WGS sequence"/>
</dbReference>
<evidence type="ECO:0000313" key="2">
    <source>
        <dbReference type="Proteomes" id="UP000256941"/>
    </source>
</evidence>
<reference evidence="1 2" key="1">
    <citation type="submission" date="2018-08" db="EMBL/GenBank/DDBJ databases">
        <title>Genomic Encyclopedia of Archaeal and Bacterial Type Strains, Phase II (KMG-II): from individual species to whole genera.</title>
        <authorList>
            <person name="Goeker M."/>
        </authorList>
    </citation>
    <scope>NUCLEOTIDE SEQUENCE [LARGE SCALE GENOMIC DNA]</scope>
    <source>
        <strain evidence="1 2">DSM 17099</strain>
    </source>
</reference>